<dbReference type="PANTHER" id="PTHR13778:SF47">
    <property type="entry name" value="LIPOPOLYSACCHARIDE 1,3-GALACTOSYLTRANSFERASE"/>
    <property type="match status" value="1"/>
</dbReference>
<organism evidence="4 5">
    <name type="scientific">Candidatus Enterococcus lowellii</name>
    <dbReference type="NCBI Taxonomy" id="2230877"/>
    <lineage>
        <taxon>Bacteria</taxon>
        <taxon>Bacillati</taxon>
        <taxon>Bacillota</taxon>
        <taxon>Bacilli</taxon>
        <taxon>Lactobacillales</taxon>
        <taxon>Enterococcaceae</taxon>
        <taxon>Enterococcus</taxon>
    </lineage>
</organism>
<keyword evidence="1" id="KW-0328">Glycosyltransferase</keyword>
<keyword evidence="5" id="KW-1185">Reference proteome</keyword>
<dbReference type="EMBL" id="CP147251">
    <property type="protein sequence ID" value="WYJ76488.1"/>
    <property type="molecule type" value="Genomic_DNA"/>
</dbReference>
<keyword evidence="2" id="KW-0808">Transferase</keyword>
<dbReference type="Gene3D" id="3.90.550.10">
    <property type="entry name" value="Spore Coat Polysaccharide Biosynthesis Protein SpsA, Chain A"/>
    <property type="match status" value="1"/>
</dbReference>
<evidence type="ECO:0000256" key="1">
    <source>
        <dbReference type="ARBA" id="ARBA00022676"/>
    </source>
</evidence>
<keyword evidence="3" id="KW-0479">Metal-binding</keyword>
<dbReference type="InterPro" id="IPR050748">
    <property type="entry name" value="Glycosyltrans_8_dom-fam"/>
</dbReference>
<gene>
    <name evidence="4" type="ORF">DOK78_001120</name>
</gene>
<dbReference type="Pfam" id="PF01501">
    <property type="entry name" value="Glyco_transf_8"/>
    <property type="match status" value="1"/>
</dbReference>
<evidence type="ECO:0000256" key="3">
    <source>
        <dbReference type="ARBA" id="ARBA00022723"/>
    </source>
</evidence>
<evidence type="ECO:0000313" key="4">
    <source>
        <dbReference type="EMBL" id="WYJ76488.1"/>
    </source>
</evidence>
<dbReference type="Proteomes" id="UP000664701">
    <property type="component" value="Chromosome"/>
</dbReference>
<evidence type="ECO:0000313" key="5">
    <source>
        <dbReference type="Proteomes" id="UP000664701"/>
    </source>
</evidence>
<proteinExistence type="predicted"/>
<dbReference type="SUPFAM" id="SSF53448">
    <property type="entry name" value="Nucleotide-diphospho-sugar transferases"/>
    <property type="match status" value="1"/>
</dbReference>
<dbReference type="PANTHER" id="PTHR13778">
    <property type="entry name" value="GLYCOSYLTRANSFERASE 8 DOMAIN-CONTAINING PROTEIN"/>
    <property type="match status" value="1"/>
</dbReference>
<dbReference type="InterPro" id="IPR029044">
    <property type="entry name" value="Nucleotide-diphossugar_trans"/>
</dbReference>
<protein>
    <recommendedName>
        <fullName evidence="6">Glycosyltransferase family 8 protein</fullName>
    </recommendedName>
</protein>
<dbReference type="RefSeq" id="WP_207941400.1">
    <property type="nucleotide sequence ID" value="NZ_CP147251.1"/>
</dbReference>
<evidence type="ECO:0008006" key="6">
    <source>
        <dbReference type="Google" id="ProtNLM"/>
    </source>
</evidence>
<reference evidence="4 5" key="1">
    <citation type="submission" date="2024-03" db="EMBL/GenBank/DDBJ databases">
        <title>The Genome Sequence of Enterococcus sp. DIV2402.</title>
        <authorList>
            <consortium name="The Broad Institute Genomics Platform"/>
            <consortium name="The Broad Institute Microbial Omics Core"/>
            <consortium name="The Broad Institute Genomic Center for Infectious Diseases"/>
            <person name="Earl A."/>
            <person name="Manson A."/>
            <person name="Gilmore M."/>
            <person name="Schwartman J."/>
            <person name="Shea T."/>
            <person name="Abouelleil A."/>
            <person name="Cao P."/>
            <person name="Chapman S."/>
            <person name="Cusick C."/>
            <person name="Young S."/>
            <person name="Neafsey D."/>
            <person name="Nusbaum C."/>
            <person name="Birren B."/>
        </authorList>
    </citation>
    <scope>NUCLEOTIDE SEQUENCE [LARGE SCALE GENOMIC DNA]</scope>
    <source>
        <strain evidence="4 5">DIV2402</strain>
    </source>
</reference>
<evidence type="ECO:0000256" key="2">
    <source>
        <dbReference type="ARBA" id="ARBA00022679"/>
    </source>
</evidence>
<dbReference type="InterPro" id="IPR002495">
    <property type="entry name" value="Glyco_trans_8"/>
</dbReference>
<dbReference type="CDD" id="cd04194">
    <property type="entry name" value="GT8_A4GalT_like"/>
    <property type="match status" value="1"/>
</dbReference>
<name>A0ABZ2SLW3_9ENTE</name>
<accession>A0ABZ2SLW3</accession>
<sequence>MNQKIELLFTLDEGYLRPLKVALLSIHANNPKQAFRIWLVHERISQESLVSLQAFSEHLGFEFREMKVDGSNWENAPTVARYPKEMYFRLLAGEILPEEITKVLYLDPDILVINSLNELWNIDLTNHLLAAATHIGLLDLTTPLNKVRLDLDHEYYNSGIMLLNLAQAREKIKWEDISQVLQKHANYLLLPDQDILNYLYGKYALTIPEEKWNYDARMYTKYLAKSLNKHDIHWVLRNTAILHFCGKPKPWSKKHDNRFTALYLNYQQRTDIIEESIRKKL</sequence>